<proteinExistence type="predicted"/>
<dbReference type="InterPro" id="IPR051535">
    <property type="entry name" value="Siderophore_ABC-ATPase"/>
</dbReference>
<dbReference type="GO" id="GO:0016887">
    <property type="term" value="F:ATP hydrolysis activity"/>
    <property type="evidence" value="ECO:0007669"/>
    <property type="project" value="InterPro"/>
</dbReference>
<keyword evidence="5" id="KW-0408">Iron</keyword>
<dbReference type="Pfam" id="PF13304">
    <property type="entry name" value="AAA_21"/>
    <property type="match status" value="1"/>
</dbReference>
<keyword evidence="4" id="KW-0410">Iron transport</keyword>
<dbReference type="GO" id="GO:0006826">
    <property type="term" value="P:iron ion transport"/>
    <property type="evidence" value="ECO:0007669"/>
    <property type="project" value="UniProtKB-KW"/>
</dbReference>
<evidence type="ECO:0000256" key="2">
    <source>
        <dbReference type="ARBA" id="ARBA00022448"/>
    </source>
</evidence>
<reference evidence="9 10" key="1">
    <citation type="journal article" date="2014" name="BMC Genomics">
        <title>Comparison of environmental and isolate Sulfobacillus genomes reveals diverse carbon, sulfur, nitrogen, and hydrogen metabolisms.</title>
        <authorList>
            <person name="Justice N.B."/>
            <person name="Norman A."/>
            <person name="Brown C.T."/>
            <person name="Singh A."/>
            <person name="Thomas B.C."/>
            <person name="Banfield J.F."/>
        </authorList>
    </citation>
    <scope>NUCLEOTIDE SEQUENCE [LARGE SCALE GENOMIC DNA]</scope>
    <source>
        <strain evidence="9">AMDSBA1</strain>
    </source>
</reference>
<dbReference type="Pfam" id="PF13476">
    <property type="entry name" value="AAA_23"/>
    <property type="match status" value="1"/>
</dbReference>
<evidence type="ECO:0000256" key="5">
    <source>
        <dbReference type="ARBA" id="ARBA00023004"/>
    </source>
</evidence>
<dbReference type="PANTHER" id="PTHR42771">
    <property type="entry name" value="IRON(3+)-HYDROXAMATE IMPORT ATP-BINDING PROTEIN FHUC"/>
    <property type="match status" value="1"/>
</dbReference>
<name>A0A2T2WUE1_9FIRM</name>
<evidence type="ECO:0000256" key="1">
    <source>
        <dbReference type="ARBA" id="ARBA00004202"/>
    </source>
</evidence>
<evidence type="ECO:0000256" key="6">
    <source>
        <dbReference type="ARBA" id="ARBA00023065"/>
    </source>
</evidence>
<dbReference type="GO" id="GO:0005886">
    <property type="term" value="C:plasma membrane"/>
    <property type="evidence" value="ECO:0007669"/>
    <property type="project" value="UniProtKB-SubCell"/>
</dbReference>
<evidence type="ECO:0000256" key="7">
    <source>
        <dbReference type="ARBA" id="ARBA00023136"/>
    </source>
</evidence>
<evidence type="ECO:0000256" key="3">
    <source>
        <dbReference type="ARBA" id="ARBA00022475"/>
    </source>
</evidence>
<organism evidence="9 10">
    <name type="scientific">Sulfobacillus benefaciens</name>
    <dbReference type="NCBI Taxonomy" id="453960"/>
    <lineage>
        <taxon>Bacteria</taxon>
        <taxon>Bacillati</taxon>
        <taxon>Bacillota</taxon>
        <taxon>Clostridia</taxon>
        <taxon>Eubacteriales</taxon>
        <taxon>Clostridiales Family XVII. Incertae Sedis</taxon>
        <taxon>Sulfobacillus</taxon>
    </lineage>
</organism>
<sequence>MFLKDVRVMDWPKDTSQYPFNLPSLQGLSEIHLDKAITYFVGENGSGKSTVLEAIAKSAGFNPEGGSRHNTFSTTDTGLSLDAHFRLSWLPKVTNGFFLRAESFFNFSTYIDELAKDGDPRAYAAYGGRSLHQQSHGEAFLSLFTHRFRSKDKALYLLDEPEAALTPMRQLALLRILWEHEQTGQSQFIVATHSPILLGYPRANILTFDTSPLSSIAYEETDHYIITKEFLLHRDRMLKELFKP</sequence>
<evidence type="ECO:0000256" key="4">
    <source>
        <dbReference type="ARBA" id="ARBA00022496"/>
    </source>
</evidence>
<protein>
    <submittedName>
        <fullName evidence="9">AAA family ATPase</fullName>
    </submittedName>
</protein>
<dbReference type="InterPro" id="IPR027417">
    <property type="entry name" value="P-loop_NTPase"/>
</dbReference>
<feature type="domain" description="AAA+ ATPase" evidence="8">
    <location>
        <begin position="34"/>
        <end position="213"/>
    </location>
</feature>
<keyword evidence="3" id="KW-1003">Cell membrane</keyword>
<dbReference type="Gene3D" id="3.40.50.300">
    <property type="entry name" value="P-loop containing nucleotide triphosphate hydrolases"/>
    <property type="match status" value="2"/>
</dbReference>
<dbReference type="GO" id="GO:0006302">
    <property type="term" value="P:double-strand break repair"/>
    <property type="evidence" value="ECO:0007669"/>
    <property type="project" value="InterPro"/>
</dbReference>
<keyword evidence="7" id="KW-0472">Membrane</keyword>
<dbReference type="GO" id="GO:0005524">
    <property type="term" value="F:ATP binding"/>
    <property type="evidence" value="ECO:0007669"/>
    <property type="project" value="InterPro"/>
</dbReference>
<dbReference type="SUPFAM" id="SSF52540">
    <property type="entry name" value="P-loop containing nucleoside triphosphate hydrolases"/>
    <property type="match status" value="1"/>
</dbReference>
<evidence type="ECO:0000313" key="10">
    <source>
        <dbReference type="Proteomes" id="UP000242699"/>
    </source>
</evidence>
<dbReference type="Proteomes" id="UP000242699">
    <property type="component" value="Unassembled WGS sequence"/>
</dbReference>
<dbReference type="PANTHER" id="PTHR42771:SF2">
    <property type="entry name" value="IRON(3+)-HYDROXAMATE IMPORT ATP-BINDING PROTEIN FHUC"/>
    <property type="match status" value="1"/>
</dbReference>
<comment type="subcellular location">
    <subcellularLocation>
        <location evidence="1">Cell membrane</location>
        <topology evidence="1">Peripheral membrane protein</topology>
    </subcellularLocation>
</comment>
<dbReference type="EMBL" id="PXYT01000049">
    <property type="protein sequence ID" value="PSR25842.1"/>
    <property type="molecule type" value="Genomic_DNA"/>
</dbReference>
<evidence type="ECO:0000259" key="8">
    <source>
        <dbReference type="SMART" id="SM00382"/>
    </source>
</evidence>
<evidence type="ECO:0000313" key="9">
    <source>
        <dbReference type="EMBL" id="PSR25842.1"/>
    </source>
</evidence>
<keyword evidence="6" id="KW-0406">Ion transport</keyword>
<accession>A0A2T2WUE1</accession>
<gene>
    <name evidence="9" type="ORF">C7B43_15945</name>
</gene>
<keyword evidence="2" id="KW-0813">Transport</keyword>
<comment type="caution">
    <text evidence="9">The sequence shown here is derived from an EMBL/GenBank/DDBJ whole genome shotgun (WGS) entry which is preliminary data.</text>
</comment>
<dbReference type="SMART" id="SM00382">
    <property type="entry name" value="AAA"/>
    <property type="match status" value="1"/>
</dbReference>
<dbReference type="AlphaFoldDB" id="A0A2T2WUE1"/>
<dbReference type="InterPro" id="IPR038729">
    <property type="entry name" value="Rad50/SbcC_AAA"/>
</dbReference>
<dbReference type="InterPro" id="IPR003593">
    <property type="entry name" value="AAA+_ATPase"/>
</dbReference>
<dbReference type="InterPro" id="IPR003959">
    <property type="entry name" value="ATPase_AAA_core"/>
</dbReference>